<evidence type="ECO:0000313" key="2">
    <source>
        <dbReference type="EMBL" id="RQH37501.1"/>
    </source>
</evidence>
<dbReference type="Proteomes" id="UP000269154">
    <property type="component" value="Unassembled WGS sequence"/>
</dbReference>
<dbReference type="InterPro" id="IPR029058">
    <property type="entry name" value="AB_hydrolase_fold"/>
</dbReference>
<keyword evidence="3" id="KW-1185">Reference proteome</keyword>
<name>A0A3N6NGB8_9CYAN</name>
<proteinExistence type="predicted"/>
<protein>
    <submittedName>
        <fullName evidence="2">Alpha/beta hydrolase</fullName>
    </submittedName>
</protein>
<dbReference type="PANTHER" id="PTHR43798">
    <property type="entry name" value="MONOACYLGLYCEROL LIPASE"/>
    <property type="match status" value="1"/>
</dbReference>
<sequence length="273" mass="31323">MHFLWRNSRIKLSGGLLFWREIGGNSNNVVFLHGSWYNSSQWLPVMERLSLDYHCFAPDLPGFGESEFSSTHYSINQIVESLAEYIATLKLEKVYLVAHSLGGWIAASYALKYSEQLLGVILISPEGINLAAVKARWRLFRFLIQKPSFLCWVLQLIYPFVRLLGAHTKIKNILQFRQKLLLSSTGTKILFRRRWTEIQAELLTAELAFLKVKTLILQGYKDTKIALSMSKFYADLLPMAKLHLINSGGDNLPEQMPDVVVEEIRVFLGNEER</sequence>
<comment type="caution">
    <text evidence="2">The sequence shown here is derived from an EMBL/GenBank/DDBJ whole genome shotgun (WGS) entry which is preliminary data.</text>
</comment>
<dbReference type="PRINTS" id="PR00111">
    <property type="entry name" value="ABHYDROLASE"/>
</dbReference>
<dbReference type="InterPro" id="IPR050266">
    <property type="entry name" value="AB_hydrolase_sf"/>
</dbReference>
<reference evidence="2 3" key="1">
    <citation type="journal article" date="2018" name="ACS Chem. Biol.">
        <title>Ketoreductase domain dysfunction expands chemodiversity: malyngamide biosynthesis in the cyanobacterium Okeania hirsuta.</title>
        <authorList>
            <person name="Moss N.A."/>
            <person name="Leao T."/>
            <person name="Rankin M."/>
            <person name="McCullough T.M."/>
            <person name="Qu P."/>
            <person name="Korobeynikov A."/>
            <person name="Smith J.L."/>
            <person name="Gerwick L."/>
            <person name="Gerwick W.H."/>
        </authorList>
    </citation>
    <scope>NUCLEOTIDE SEQUENCE [LARGE SCALE GENOMIC DNA]</scope>
    <source>
        <strain evidence="2 3">PAB10Feb10-1</strain>
    </source>
</reference>
<evidence type="ECO:0000313" key="3">
    <source>
        <dbReference type="Proteomes" id="UP000269154"/>
    </source>
</evidence>
<dbReference type="AlphaFoldDB" id="A0A3N6NGB8"/>
<dbReference type="Gene3D" id="3.40.50.1820">
    <property type="entry name" value="alpha/beta hydrolase"/>
    <property type="match status" value="1"/>
</dbReference>
<feature type="domain" description="AB hydrolase-1" evidence="1">
    <location>
        <begin position="28"/>
        <end position="134"/>
    </location>
</feature>
<dbReference type="SUPFAM" id="SSF53474">
    <property type="entry name" value="alpha/beta-Hydrolases"/>
    <property type="match status" value="1"/>
</dbReference>
<evidence type="ECO:0000259" key="1">
    <source>
        <dbReference type="Pfam" id="PF00561"/>
    </source>
</evidence>
<dbReference type="RefSeq" id="WP_124146124.1">
    <property type="nucleotide sequence ID" value="NZ_CAWOLW010000012.1"/>
</dbReference>
<dbReference type="EMBL" id="RCBY01000109">
    <property type="protein sequence ID" value="RQH37501.1"/>
    <property type="molecule type" value="Genomic_DNA"/>
</dbReference>
<keyword evidence="2" id="KW-0378">Hydrolase</keyword>
<dbReference type="GO" id="GO:0016787">
    <property type="term" value="F:hydrolase activity"/>
    <property type="evidence" value="ECO:0007669"/>
    <property type="project" value="UniProtKB-KW"/>
</dbReference>
<gene>
    <name evidence="2" type="ORF">D5R40_18455</name>
</gene>
<dbReference type="OrthoDB" id="9808398at2"/>
<accession>A0A3N6NGB8</accession>
<dbReference type="Pfam" id="PF00561">
    <property type="entry name" value="Abhydrolase_1"/>
    <property type="match status" value="1"/>
</dbReference>
<organism evidence="2 3">
    <name type="scientific">Okeania hirsuta</name>
    <dbReference type="NCBI Taxonomy" id="1458930"/>
    <lineage>
        <taxon>Bacteria</taxon>
        <taxon>Bacillati</taxon>
        <taxon>Cyanobacteriota</taxon>
        <taxon>Cyanophyceae</taxon>
        <taxon>Oscillatoriophycideae</taxon>
        <taxon>Oscillatoriales</taxon>
        <taxon>Microcoleaceae</taxon>
        <taxon>Okeania</taxon>
    </lineage>
</organism>
<dbReference type="InterPro" id="IPR000073">
    <property type="entry name" value="AB_hydrolase_1"/>
</dbReference>